<accession>E6TWZ6</accession>
<protein>
    <recommendedName>
        <fullName evidence="3">YqzE family protein</fullName>
    </recommendedName>
</protein>
<name>E6TWZ6_EVAC2</name>
<dbReference type="Pfam" id="PF14038">
    <property type="entry name" value="YqzE"/>
    <property type="match status" value="1"/>
</dbReference>
<reference evidence="1" key="1">
    <citation type="submission" date="2010-12" db="EMBL/GenBank/DDBJ databases">
        <title>Complete sequence of Bacillus cellulosilyticus DSM 2522.</title>
        <authorList>
            <consortium name="US DOE Joint Genome Institute"/>
            <person name="Lucas S."/>
            <person name="Copeland A."/>
            <person name="Lapidus A."/>
            <person name="Cheng J.-F."/>
            <person name="Bruce D."/>
            <person name="Goodwin L."/>
            <person name="Pitluck S."/>
            <person name="Chertkov O."/>
            <person name="Detter J.C."/>
            <person name="Han C."/>
            <person name="Tapia R."/>
            <person name="Land M."/>
            <person name="Hauser L."/>
            <person name="Jeffries C."/>
            <person name="Kyrpides N."/>
            <person name="Ivanova N."/>
            <person name="Mikhailova N."/>
            <person name="Brumm P."/>
            <person name="Mead D."/>
            <person name="Woyke T."/>
        </authorList>
    </citation>
    <scope>NUCLEOTIDE SEQUENCE [LARGE SCALE GENOMIC DNA]</scope>
    <source>
        <strain evidence="1">DSM 2522</strain>
    </source>
</reference>
<dbReference type="AlphaFoldDB" id="E6TWZ6"/>
<evidence type="ECO:0000313" key="2">
    <source>
        <dbReference type="Proteomes" id="UP000001401"/>
    </source>
</evidence>
<proteinExistence type="predicted"/>
<evidence type="ECO:0000313" key="1">
    <source>
        <dbReference type="EMBL" id="ADU29946.1"/>
    </source>
</evidence>
<gene>
    <name evidence="1" type="ordered locus">Bcell_1683</name>
</gene>
<evidence type="ECO:0008006" key="3">
    <source>
        <dbReference type="Google" id="ProtNLM"/>
    </source>
</evidence>
<dbReference type="EMBL" id="CP002394">
    <property type="protein sequence ID" value="ADU29946.1"/>
    <property type="molecule type" value="Genomic_DNA"/>
</dbReference>
<organism evidence="1 2">
    <name type="scientific">Evansella cellulosilytica (strain ATCC 21833 / DSM 2522 / FERM P-1141 / JCM 9156 / N-4)</name>
    <name type="common">Bacillus cellulosilyticus</name>
    <dbReference type="NCBI Taxonomy" id="649639"/>
    <lineage>
        <taxon>Bacteria</taxon>
        <taxon>Bacillati</taxon>
        <taxon>Bacillota</taxon>
        <taxon>Bacilli</taxon>
        <taxon>Bacillales</taxon>
        <taxon>Bacillaceae</taxon>
        <taxon>Evansella</taxon>
    </lineage>
</organism>
<dbReference type="InterPro" id="IPR025622">
    <property type="entry name" value="YqzE"/>
</dbReference>
<dbReference type="KEGG" id="bco:Bcell_1683"/>
<dbReference type="eggNOG" id="ENOG5033ENU">
    <property type="taxonomic scope" value="Bacteria"/>
</dbReference>
<dbReference type="STRING" id="649639.Bcell_1683"/>
<keyword evidence="2" id="KW-1185">Reference proteome</keyword>
<dbReference type="Proteomes" id="UP000001401">
    <property type="component" value="Chromosome"/>
</dbReference>
<dbReference type="HOGENOM" id="CLU_195274_1_0_9"/>
<sequence>MNMKTNDYVKYVTEQFVAYVDQPVEERKAKKEEKRKAKLPPSNRLFGLIPFAISQTFRKRKLD</sequence>